<dbReference type="PANTHER" id="PTHR35007:SF2">
    <property type="entry name" value="PILUS ASSEMBLE PROTEIN"/>
    <property type="match status" value="1"/>
</dbReference>
<feature type="transmembrane region" description="Helical" evidence="6">
    <location>
        <begin position="115"/>
        <end position="137"/>
    </location>
</feature>
<evidence type="ECO:0000313" key="8">
    <source>
        <dbReference type="EMBL" id="TDK25715.1"/>
    </source>
</evidence>
<dbReference type="AlphaFoldDB" id="A0A4R5TX18"/>
<feature type="domain" description="Type II secretion system protein GspF" evidence="7">
    <location>
        <begin position="155"/>
        <end position="280"/>
    </location>
</feature>
<comment type="caution">
    <text evidence="8">The sequence shown here is derived from an EMBL/GenBank/DDBJ whole genome shotgun (WGS) entry which is preliminary data.</text>
</comment>
<dbReference type="EMBL" id="SMTK01000003">
    <property type="protein sequence ID" value="TDK25715.1"/>
    <property type="molecule type" value="Genomic_DNA"/>
</dbReference>
<evidence type="ECO:0000259" key="7">
    <source>
        <dbReference type="Pfam" id="PF00482"/>
    </source>
</evidence>
<keyword evidence="2" id="KW-1003">Cell membrane</keyword>
<evidence type="ECO:0000256" key="2">
    <source>
        <dbReference type="ARBA" id="ARBA00022475"/>
    </source>
</evidence>
<gene>
    <name evidence="8" type="ORF">E2F48_10775</name>
</gene>
<comment type="subcellular location">
    <subcellularLocation>
        <location evidence="1">Cell membrane</location>
        <topology evidence="1">Multi-pass membrane protein</topology>
    </subcellularLocation>
</comment>
<feature type="transmembrane region" description="Helical" evidence="6">
    <location>
        <begin position="91"/>
        <end position="109"/>
    </location>
</feature>
<evidence type="ECO:0000256" key="6">
    <source>
        <dbReference type="SAM" id="Phobius"/>
    </source>
</evidence>
<proteinExistence type="predicted"/>
<keyword evidence="4 6" id="KW-1133">Transmembrane helix</keyword>
<dbReference type="PANTHER" id="PTHR35007">
    <property type="entry name" value="INTEGRAL MEMBRANE PROTEIN-RELATED"/>
    <property type="match status" value="1"/>
</dbReference>
<dbReference type="OrthoDB" id="9810662at2"/>
<sequence>MTFSVWASIALIVFPLSYLVWTLFSTDRAAAMAIKANLSNGIGGPDGQSQAPTPVLIDIVRKATPTAYIARLDGLLAFAGRPRSMPLDKVLAIKPTLGLAGAALGLLLYSNNAGAQMVLLGLFITALFYFMPDLLIYNSAVKRQQAIEQELPDTLDQMLISVEAGLGFETAMARAGQNGKGPLAEEIVRTLQDIQVGRPRREAYQSMAERSTVDDLKSFVRAVVQADKYGIGISTVLKTQAKQSRVKRRQRAEEKAMKLPVKTLFPLILFIFPVMFIVMLGPAAINIMRTFG</sequence>
<dbReference type="Pfam" id="PF00482">
    <property type="entry name" value="T2SSF"/>
    <property type="match status" value="1"/>
</dbReference>
<feature type="transmembrane region" description="Helical" evidence="6">
    <location>
        <begin position="264"/>
        <end position="285"/>
    </location>
</feature>
<dbReference type="RefSeq" id="WP_133403948.1">
    <property type="nucleotide sequence ID" value="NZ_SMTK01000003.1"/>
</dbReference>
<organism evidence="8 9">
    <name type="scientific">Arthrobacter crusticola</name>
    <dbReference type="NCBI Taxonomy" id="2547960"/>
    <lineage>
        <taxon>Bacteria</taxon>
        <taxon>Bacillati</taxon>
        <taxon>Actinomycetota</taxon>
        <taxon>Actinomycetes</taxon>
        <taxon>Micrococcales</taxon>
        <taxon>Micrococcaceae</taxon>
        <taxon>Arthrobacter</taxon>
    </lineage>
</organism>
<reference evidence="8 9" key="1">
    <citation type="submission" date="2019-03" db="EMBL/GenBank/DDBJ databases">
        <title>Arthrobacter sp. nov., an bacterium isolated from biocrust in Mu Us Desert.</title>
        <authorList>
            <person name="Lixiong L."/>
        </authorList>
    </citation>
    <scope>NUCLEOTIDE SEQUENCE [LARGE SCALE GENOMIC DNA]</scope>
    <source>
        <strain evidence="8 9">SLN-3</strain>
    </source>
</reference>
<name>A0A4R5TX18_9MICC</name>
<dbReference type="Proteomes" id="UP000295411">
    <property type="component" value="Unassembled WGS sequence"/>
</dbReference>
<evidence type="ECO:0000256" key="1">
    <source>
        <dbReference type="ARBA" id="ARBA00004651"/>
    </source>
</evidence>
<evidence type="ECO:0000256" key="3">
    <source>
        <dbReference type="ARBA" id="ARBA00022692"/>
    </source>
</evidence>
<accession>A0A4R5TX18</accession>
<keyword evidence="3 6" id="KW-0812">Transmembrane</keyword>
<protein>
    <submittedName>
        <fullName evidence="8">Type II secretion system F family protein</fullName>
    </submittedName>
</protein>
<evidence type="ECO:0000313" key="9">
    <source>
        <dbReference type="Proteomes" id="UP000295411"/>
    </source>
</evidence>
<evidence type="ECO:0000256" key="5">
    <source>
        <dbReference type="ARBA" id="ARBA00023136"/>
    </source>
</evidence>
<keyword evidence="5 6" id="KW-0472">Membrane</keyword>
<evidence type="ECO:0000256" key="4">
    <source>
        <dbReference type="ARBA" id="ARBA00022989"/>
    </source>
</evidence>
<feature type="transmembrane region" description="Helical" evidence="6">
    <location>
        <begin position="6"/>
        <end position="24"/>
    </location>
</feature>
<dbReference type="GO" id="GO:0005886">
    <property type="term" value="C:plasma membrane"/>
    <property type="evidence" value="ECO:0007669"/>
    <property type="project" value="UniProtKB-SubCell"/>
</dbReference>
<dbReference type="InterPro" id="IPR018076">
    <property type="entry name" value="T2SS_GspF_dom"/>
</dbReference>
<keyword evidence="9" id="KW-1185">Reference proteome</keyword>